<evidence type="ECO:0000256" key="2">
    <source>
        <dbReference type="ARBA" id="ARBA00022723"/>
    </source>
</evidence>
<reference evidence="8" key="1">
    <citation type="submission" date="2016-10" db="EMBL/GenBank/DDBJ databases">
        <authorList>
            <person name="Varghese N."/>
            <person name="Submissions S."/>
        </authorList>
    </citation>
    <scope>NUCLEOTIDE SEQUENCE [LARGE SCALE GENOMIC DNA]</scope>
    <source>
        <strain evidence="8">DSM 217</strain>
    </source>
</reference>
<dbReference type="STRING" id="1058.SAMN05421783_12011"/>
<keyword evidence="8" id="KW-1185">Reference proteome</keyword>
<dbReference type="Gene3D" id="3.40.140.10">
    <property type="entry name" value="Cytidine Deaminase, domain 2"/>
    <property type="match status" value="1"/>
</dbReference>
<dbReference type="PROSITE" id="PS51747">
    <property type="entry name" value="CYT_DCMP_DEAMINASES_2"/>
    <property type="match status" value="1"/>
</dbReference>
<proteinExistence type="inferred from homology"/>
<evidence type="ECO:0000256" key="3">
    <source>
        <dbReference type="ARBA" id="ARBA00022801"/>
    </source>
</evidence>
<dbReference type="PROSITE" id="PS00903">
    <property type="entry name" value="CYT_DCMP_DEAMINASES_1"/>
    <property type="match status" value="1"/>
</dbReference>
<dbReference type="EMBL" id="FNNZ01000020">
    <property type="protein sequence ID" value="SDX29733.1"/>
    <property type="molecule type" value="Genomic_DNA"/>
</dbReference>
<evidence type="ECO:0000256" key="4">
    <source>
        <dbReference type="ARBA" id="ARBA00022833"/>
    </source>
</evidence>
<dbReference type="PANTHER" id="PTHR11079:SF161">
    <property type="entry name" value="CMP_DCMP-TYPE DEAMINASE DOMAIN-CONTAINING PROTEIN"/>
    <property type="match status" value="1"/>
</dbReference>
<feature type="compositionally biased region" description="Low complexity" evidence="5">
    <location>
        <begin position="9"/>
        <end position="23"/>
    </location>
</feature>
<accession>A0A1H3AJD7</accession>
<dbReference type="InterPro" id="IPR016192">
    <property type="entry name" value="APOBEC/CMP_deaminase_Zn-bd"/>
</dbReference>
<evidence type="ECO:0000313" key="8">
    <source>
        <dbReference type="Proteomes" id="UP000198816"/>
    </source>
</evidence>
<dbReference type="SUPFAM" id="SSF53927">
    <property type="entry name" value="Cytidine deaminase-like"/>
    <property type="match status" value="1"/>
</dbReference>
<dbReference type="Pfam" id="PF00383">
    <property type="entry name" value="dCMP_cyt_deam_1"/>
    <property type="match status" value="1"/>
</dbReference>
<dbReference type="InterPro" id="IPR016193">
    <property type="entry name" value="Cytidine_deaminase-like"/>
</dbReference>
<evidence type="ECO:0000256" key="1">
    <source>
        <dbReference type="ARBA" id="ARBA00006576"/>
    </source>
</evidence>
<comment type="similarity">
    <text evidence="1">Belongs to the cytidine and deoxycytidylate deaminase family.</text>
</comment>
<dbReference type="CDD" id="cd01285">
    <property type="entry name" value="nucleoside_deaminase"/>
    <property type="match status" value="1"/>
</dbReference>
<dbReference type="GO" id="GO:0006152">
    <property type="term" value="P:purine nucleoside catabolic process"/>
    <property type="evidence" value="ECO:0007669"/>
    <property type="project" value="TreeGrafter"/>
</dbReference>
<dbReference type="InterPro" id="IPR002125">
    <property type="entry name" value="CMP_dCMP_dom"/>
</dbReference>
<dbReference type="GO" id="GO:0047974">
    <property type="term" value="F:guanosine deaminase activity"/>
    <property type="evidence" value="ECO:0007669"/>
    <property type="project" value="TreeGrafter"/>
</dbReference>
<evidence type="ECO:0000259" key="6">
    <source>
        <dbReference type="PROSITE" id="PS51747"/>
    </source>
</evidence>
<dbReference type="FunFam" id="3.40.140.10:FF:000011">
    <property type="entry name" value="tRNA-specific adenosine deaminase"/>
    <property type="match status" value="1"/>
</dbReference>
<feature type="domain" description="CMP/dCMP-type deaminase" evidence="6">
    <location>
        <begin position="23"/>
        <end position="135"/>
    </location>
</feature>
<dbReference type="Proteomes" id="UP000198816">
    <property type="component" value="Unassembled WGS sequence"/>
</dbReference>
<sequence length="178" mass="19056">MGIDMGEQSDLSVGSSGDAAGSSDQVRFMRRAIELGRRGSAAGDGGPFGAVIVRAGHIIGEGWNRVIATRDPTTHGEMVAIRDACRRIGSIGLQGCDLYTSGQPCPMCLGAIYWARIERVFYGFSIQDAAAIGFDDHFIHEQLAKPPGQRAIPEIPLLRAEALKILEAYAASPGRVHY</sequence>
<name>A0A1H3AJD7_THIRO</name>
<dbReference type="PANTHER" id="PTHR11079">
    <property type="entry name" value="CYTOSINE DEAMINASE FAMILY MEMBER"/>
    <property type="match status" value="1"/>
</dbReference>
<protein>
    <submittedName>
        <fullName evidence="7">tRNA(Arg) A34 adenosine deaminase TadA</fullName>
    </submittedName>
</protein>
<keyword evidence="3" id="KW-0378">Hydrolase</keyword>
<dbReference type="GO" id="GO:0008270">
    <property type="term" value="F:zinc ion binding"/>
    <property type="evidence" value="ECO:0007669"/>
    <property type="project" value="InterPro"/>
</dbReference>
<keyword evidence="2" id="KW-0479">Metal-binding</keyword>
<evidence type="ECO:0000256" key="5">
    <source>
        <dbReference type="SAM" id="MobiDB-lite"/>
    </source>
</evidence>
<gene>
    <name evidence="7" type="ORF">SAMN05421783_12011</name>
</gene>
<evidence type="ECO:0000313" key="7">
    <source>
        <dbReference type="EMBL" id="SDX29733.1"/>
    </source>
</evidence>
<feature type="region of interest" description="Disordered" evidence="5">
    <location>
        <begin position="1"/>
        <end position="23"/>
    </location>
</feature>
<keyword evidence="4" id="KW-0862">Zinc</keyword>
<organism evidence="7 8">
    <name type="scientific">Thiocapsa roseopersicina</name>
    <dbReference type="NCBI Taxonomy" id="1058"/>
    <lineage>
        <taxon>Bacteria</taxon>
        <taxon>Pseudomonadati</taxon>
        <taxon>Pseudomonadota</taxon>
        <taxon>Gammaproteobacteria</taxon>
        <taxon>Chromatiales</taxon>
        <taxon>Chromatiaceae</taxon>
        <taxon>Thiocapsa</taxon>
    </lineage>
</organism>
<dbReference type="AlphaFoldDB" id="A0A1H3AJD7"/>